<accession>A0AB39M9T1</accession>
<keyword evidence="2" id="KW-0812">Transmembrane</keyword>
<gene>
    <name evidence="3" type="ORF">AB5J58_22635</name>
</gene>
<dbReference type="EMBL" id="CP163431">
    <property type="protein sequence ID" value="XDQ02789.1"/>
    <property type="molecule type" value="Genomic_DNA"/>
</dbReference>
<evidence type="ECO:0000313" key="3">
    <source>
        <dbReference type="EMBL" id="XDQ02789.1"/>
    </source>
</evidence>
<feature type="transmembrane region" description="Helical" evidence="2">
    <location>
        <begin position="36"/>
        <end position="57"/>
    </location>
</feature>
<name>A0AB39M9T1_9ACTN</name>
<organism evidence="3">
    <name type="scientific">Streptomyces sp. R08</name>
    <dbReference type="NCBI Taxonomy" id="3238624"/>
    <lineage>
        <taxon>Bacteria</taxon>
        <taxon>Bacillati</taxon>
        <taxon>Actinomycetota</taxon>
        <taxon>Actinomycetes</taxon>
        <taxon>Kitasatosporales</taxon>
        <taxon>Streptomycetaceae</taxon>
        <taxon>Streptomyces</taxon>
    </lineage>
</organism>
<protein>
    <submittedName>
        <fullName evidence="3">Uncharacterized protein</fullName>
    </submittedName>
</protein>
<reference evidence="3" key="1">
    <citation type="submission" date="2024-07" db="EMBL/GenBank/DDBJ databases">
        <authorList>
            <person name="Yu S.T."/>
        </authorList>
    </citation>
    <scope>NUCLEOTIDE SEQUENCE</scope>
    <source>
        <strain evidence="3">R08</strain>
    </source>
</reference>
<evidence type="ECO:0000256" key="1">
    <source>
        <dbReference type="SAM" id="MobiDB-lite"/>
    </source>
</evidence>
<keyword evidence="2" id="KW-1133">Transmembrane helix</keyword>
<dbReference type="RefSeq" id="WP_369188868.1">
    <property type="nucleotide sequence ID" value="NZ_CP163431.1"/>
</dbReference>
<evidence type="ECO:0000256" key="2">
    <source>
        <dbReference type="SAM" id="Phobius"/>
    </source>
</evidence>
<sequence length="445" mass="47885">MSFHSENRLDPSERARVPFPRSRRLIPERGSRRRNAVNQLVAVAAVFGVGAGGWGLWLETRDHSDRSASRDRIAKACAGLVDPEQVLDLNGGTARARAGSEEDDSMGDLDTASKPAQCEIYRVGKSGTTHFHFLLSVWSNPSDDFAQLVSGWDDPFGMMGGAAKADVTREAEQTAAYPIGDGRLGVYYGNTAVVKAKCTNKSGGTTSINTMTVAKYSDVDPVTDADRRTIVGLARTAAVRAAKKLGCEAELPALPAELPTPSAKLVSAKSVGGTCGWYAGYIAAKGRGRLPDRALAAPAAHAQEESCLLGVSNEEVREMWPDLDKDEVPNNSLDDVIRISPFWLRTDSYFGDEAREVATAHFGKDQRPLAFGTAGHDSSEKVWWASSTCAGQPAVHTLSVEYPYIGVVQKRLQALFKAYVTDVTARRGCTGLKFPVAATFQPSET</sequence>
<feature type="region of interest" description="Disordered" evidence="1">
    <location>
        <begin position="91"/>
        <end position="110"/>
    </location>
</feature>
<keyword evidence="2" id="KW-0472">Membrane</keyword>
<proteinExistence type="predicted"/>
<dbReference type="AlphaFoldDB" id="A0AB39M9T1"/>